<sequence length="460" mass="52375">MNKFFTSTASLSAYSKWVLICLIVDKTTGDELSKNDFIKRGCPYNKFSVVVDELLNINAISKFKVEHFKRGRPTLSYNFIYDKPNDVSKLISSEMLAKLEKFKLRVPVRLVWSFFALNQDEHGYIEGFTMASIAKACGLESPQLKTAIKLLKNGNLISQPVTGCTIKKYYSVTPKVKKGLIGSEANNLKRSSVFKIKKGNQASNIYLMVIPLINSQIKNKKPNLYTAVFLPLLLDPPHRRESLFMELLRLENKWLDSDTKQKDEIQFLKQQPTQVFDYFDDVLFRLASYGLLRLLNKTGHVLKPISEEDAFNQILSPANFEFMAAIHGRLISVLIGSFANLLIHYILFNLYQNRCDITLPTIPSKQEYLSWVTSLGCTDKNIDIELIKTPTKVVHPDISSIENLVISSSIDFSDKVNITNMDVDFRDPKSNLESGQHPVFQCAPDSFAHFYRAVITSERL</sequence>
<proteinExistence type="predicted"/>
<evidence type="ECO:0000256" key="1">
    <source>
        <dbReference type="SAM" id="Phobius"/>
    </source>
</evidence>
<name>A0A7X9U4C5_9GAMM</name>
<evidence type="ECO:0000313" key="2">
    <source>
        <dbReference type="EMBL" id="NMF47344.1"/>
    </source>
</evidence>
<dbReference type="RefSeq" id="WP_170071119.1">
    <property type="nucleotide sequence ID" value="NZ_JABBCX010000001.1"/>
</dbReference>
<dbReference type="Proteomes" id="UP000519126">
    <property type="component" value="Unassembled WGS sequence"/>
</dbReference>
<keyword evidence="1" id="KW-0812">Transmembrane</keyword>
<organism evidence="2 3">
    <name type="scientific">Pseudoalteromonas arctica</name>
    <dbReference type="NCBI Taxonomy" id="394751"/>
    <lineage>
        <taxon>Bacteria</taxon>
        <taxon>Pseudomonadati</taxon>
        <taxon>Pseudomonadota</taxon>
        <taxon>Gammaproteobacteria</taxon>
        <taxon>Alteromonadales</taxon>
        <taxon>Pseudoalteromonadaceae</taxon>
        <taxon>Pseudoalteromonas</taxon>
    </lineage>
</organism>
<dbReference type="EMBL" id="JABBCX010000001">
    <property type="protein sequence ID" value="NMF47344.1"/>
    <property type="molecule type" value="Genomic_DNA"/>
</dbReference>
<gene>
    <name evidence="2" type="ORF">HHL01_03960</name>
</gene>
<feature type="transmembrane region" description="Helical" evidence="1">
    <location>
        <begin position="330"/>
        <end position="351"/>
    </location>
</feature>
<accession>A0A7X9U4C5</accession>
<evidence type="ECO:0000313" key="3">
    <source>
        <dbReference type="Proteomes" id="UP000519126"/>
    </source>
</evidence>
<keyword evidence="1" id="KW-1133">Transmembrane helix</keyword>
<protein>
    <submittedName>
        <fullName evidence="2">Uncharacterized protein</fullName>
    </submittedName>
</protein>
<dbReference type="AlphaFoldDB" id="A0A7X9U4C5"/>
<comment type="caution">
    <text evidence="2">The sequence shown here is derived from an EMBL/GenBank/DDBJ whole genome shotgun (WGS) entry which is preliminary data.</text>
</comment>
<reference evidence="2 3" key="1">
    <citation type="submission" date="2020-04" db="EMBL/GenBank/DDBJ databases">
        <title>Genome Sequencing and Assembley of Pseudoalteromonas artica.</title>
        <authorList>
            <person name="Akerly B."/>
            <person name="Cook G."/>
        </authorList>
    </citation>
    <scope>NUCLEOTIDE SEQUENCE [LARGE SCALE GENOMIC DNA]</scope>
    <source>
        <strain evidence="2 3">NEC-BIFX-0059</strain>
    </source>
</reference>
<keyword evidence="1" id="KW-0472">Membrane</keyword>